<proteinExistence type="predicted"/>
<dbReference type="AlphaFoldDB" id="A0A1Y1IWK8"/>
<feature type="compositionally biased region" description="Basic and acidic residues" evidence="1">
    <location>
        <begin position="384"/>
        <end position="424"/>
    </location>
</feature>
<dbReference type="Proteomes" id="UP000054558">
    <property type="component" value="Unassembled WGS sequence"/>
</dbReference>
<dbReference type="OMA" id="EPWAKRD"/>
<feature type="region of interest" description="Disordered" evidence="1">
    <location>
        <begin position="190"/>
        <end position="231"/>
    </location>
</feature>
<reference evidence="2 3" key="1">
    <citation type="journal article" date="2014" name="Nat. Commun.">
        <title>Klebsormidium flaccidum genome reveals primary factors for plant terrestrial adaptation.</title>
        <authorList>
            <person name="Hori K."/>
            <person name="Maruyama F."/>
            <person name="Fujisawa T."/>
            <person name="Togashi T."/>
            <person name="Yamamoto N."/>
            <person name="Seo M."/>
            <person name="Sato S."/>
            <person name="Yamada T."/>
            <person name="Mori H."/>
            <person name="Tajima N."/>
            <person name="Moriyama T."/>
            <person name="Ikeuchi M."/>
            <person name="Watanabe M."/>
            <person name="Wada H."/>
            <person name="Kobayashi K."/>
            <person name="Saito M."/>
            <person name="Masuda T."/>
            <person name="Sasaki-Sekimoto Y."/>
            <person name="Mashiguchi K."/>
            <person name="Awai K."/>
            <person name="Shimojima M."/>
            <person name="Masuda S."/>
            <person name="Iwai M."/>
            <person name="Nobusawa T."/>
            <person name="Narise T."/>
            <person name="Kondo S."/>
            <person name="Saito H."/>
            <person name="Sato R."/>
            <person name="Murakawa M."/>
            <person name="Ihara Y."/>
            <person name="Oshima-Yamada Y."/>
            <person name="Ohtaka K."/>
            <person name="Satoh M."/>
            <person name="Sonobe K."/>
            <person name="Ishii M."/>
            <person name="Ohtani R."/>
            <person name="Kanamori-Sato M."/>
            <person name="Honoki R."/>
            <person name="Miyazaki D."/>
            <person name="Mochizuki H."/>
            <person name="Umetsu J."/>
            <person name="Higashi K."/>
            <person name="Shibata D."/>
            <person name="Kamiya Y."/>
            <person name="Sato N."/>
            <person name="Nakamura Y."/>
            <person name="Tabata S."/>
            <person name="Ida S."/>
            <person name="Kurokawa K."/>
            <person name="Ohta H."/>
        </authorList>
    </citation>
    <scope>NUCLEOTIDE SEQUENCE [LARGE SCALE GENOMIC DNA]</scope>
    <source>
        <strain evidence="2 3">NIES-2285</strain>
    </source>
</reference>
<dbReference type="GO" id="GO:0003676">
    <property type="term" value="F:nucleic acid binding"/>
    <property type="evidence" value="ECO:0007669"/>
    <property type="project" value="InterPro"/>
</dbReference>
<dbReference type="Gene3D" id="3.30.420.10">
    <property type="entry name" value="Ribonuclease H-like superfamily/Ribonuclease H"/>
    <property type="match status" value="1"/>
</dbReference>
<evidence type="ECO:0000256" key="1">
    <source>
        <dbReference type="SAM" id="MobiDB-lite"/>
    </source>
</evidence>
<evidence type="ECO:0000313" key="3">
    <source>
        <dbReference type="Proteomes" id="UP000054558"/>
    </source>
</evidence>
<feature type="region of interest" description="Disordered" evidence="1">
    <location>
        <begin position="572"/>
        <end position="913"/>
    </location>
</feature>
<feature type="compositionally biased region" description="Pro residues" evidence="1">
    <location>
        <begin position="640"/>
        <end position="651"/>
    </location>
</feature>
<name>A0A1Y1IWK8_KLENI</name>
<protein>
    <submittedName>
        <fullName evidence="2">Uncharacterized protein</fullName>
    </submittedName>
</protein>
<organism evidence="2 3">
    <name type="scientific">Klebsormidium nitens</name>
    <name type="common">Green alga</name>
    <name type="synonym">Ulothrix nitens</name>
    <dbReference type="NCBI Taxonomy" id="105231"/>
    <lineage>
        <taxon>Eukaryota</taxon>
        <taxon>Viridiplantae</taxon>
        <taxon>Streptophyta</taxon>
        <taxon>Klebsormidiophyceae</taxon>
        <taxon>Klebsormidiales</taxon>
        <taxon>Klebsormidiaceae</taxon>
        <taxon>Klebsormidium</taxon>
    </lineage>
</organism>
<gene>
    <name evidence="2" type="ORF">KFL_014240010</name>
</gene>
<dbReference type="EMBL" id="DF238373">
    <property type="protein sequence ID" value="GAQ93296.1"/>
    <property type="molecule type" value="Genomic_DNA"/>
</dbReference>
<accession>A0A1Y1IWK8</accession>
<dbReference type="InterPro" id="IPR036397">
    <property type="entry name" value="RNaseH_sf"/>
</dbReference>
<feature type="region of interest" description="Disordered" evidence="1">
    <location>
        <begin position="140"/>
        <end position="178"/>
    </location>
</feature>
<feature type="region of interest" description="Disordered" evidence="1">
    <location>
        <begin position="339"/>
        <end position="517"/>
    </location>
</feature>
<sequence>GLAESAVKHFKRGLRKLQARYGDDWPRYFYDLLFAHRICVRGATLFSAFHMVYGRHQILPVERLFAQRYRTTLAATDEEVDDVTSRCLEVIVATQRLNALLRATHQAQISRAAAFNQDLLPDEARSYVVACLRRNPTCFDAPEEPWAKRDRSPAAIRPERAQEGDREHPPRLAAQRAAAAIQEVAVAEAVQPPAPAPAPAERPPPRRPSRQPRPSPQRGAQATAATSPSTGVDYSAIFNTAARGASAANTLQAAILRLLNSLAEQPFPCPDPIWGTRRQLTNELLATPDLQPSNRRASMGNIPVIDNLCQLISATSRADTGLAQHVCAFLQRFLATGARAGPPAGGPPPSPGGRGPPRDDSCAGGRGHSSPADQRDNGGGGRGGGRDRRSPPPDDGAKRRRLGDGEQDAEKPHRELRQRVRERAPSPPDRPTRSRRSLSPSPPRSDRSPSRRRGRSPTTQRPSRGRANPRSTSPSRRLPAGESRRQPPAKQPFIFNRSTPAGRRRSPISEGRHQAAMAALRNAVAEPRVFRRGKGAENTVVAYLGHNPQEHESRSIRPDTAAIGRTIYGHIKKSLDNGDYDPPAASPTRSCSPHAPPARSPSLQLLDIDRSPSPPRVGLAEQISKLPDVLQHLKDGTSPPATPGPPRPPKPNSLKEANEALLVSQLKKTSAATPVPAASAPPAADVIIERPAGATTLPPPPPPMWKAPTTPVALPWPKPQIADVAPAESSSPPRTSDGVPDAVRSPATHASAPATRLEAATPAPTSSEPLPGGAPVKIKFRGPASFSGVSSGAPVSVITAVTPASAGNHIPESEPERAPLAAPITVETKRERRKKERRPAVDPTTGEPLKRKKKKRAIEHSDAGAPQMKKKKTKKGKSDAKEAKTACAATPSPPPTRRSRQAQFNADIQAAAK</sequence>
<feature type="compositionally biased region" description="Pro residues" evidence="1">
    <location>
        <begin position="192"/>
        <end position="202"/>
    </location>
</feature>
<feature type="compositionally biased region" description="Low complexity" evidence="1">
    <location>
        <begin position="669"/>
        <end position="684"/>
    </location>
</feature>
<feature type="non-terminal residue" evidence="2">
    <location>
        <position position="1"/>
    </location>
</feature>
<evidence type="ECO:0000313" key="2">
    <source>
        <dbReference type="EMBL" id="GAQ93296.1"/>
    </source>
</evidence>
<feature type="compositionally biased region" description="Basic and acidic residues" evidence="1">
    <location>
        <begin position="145"/>
        <end position="170"/>
    </location>
</feature>
<keyword evidence="3" id="KW-1185">Reference proteome</keyword>